<reference evidence="13" key="1">
    <citation type="submission" date="2025-08" db="UniProtKB">
        <authorList>
            <consortium name="Ensembl"/>
        </authorList>
    </citation>
    <scope>IDENTIFICATION</scope>
</reference>
<dbReference type="AlphaFoldDB" id="A0A2R8ZX95"/>
<dbReference type="EMBL" id="AJFE02052742">
    <property type="status" value="NOT_ANNOTATED_CDS"/>
    <property type="molecule type" value="Genomic_DNA"/>
</dbReference>
<dbReference type="GO" id="GO:0051301">
    <property type="term" value="P:cell division"/>
    <property type="evidence" value="ECO:0007669"/>
    <property type="project" value="UniProtKB-KW"/>
</dbReference>
<name>A0A2R8ZX95_PANPA</name>
<keyword evidence="4" id="KW-0597">Phosphoprotein</keyword>
<feature type="region of interest" description="Disordered" evidence="12">
    <location>
        <begin position="1"/>
        <end position="28"/>
    </location>
</feature>
<dbReference type="Pfam" id="PF04667">
    <property type="entry name" value="Endosulfine"/>
    <property type="match status" value="1"/>
</dbReference>
<comment type="similarity">
    <text evidence="2 11">Belongs to the endosulfine family.</text>
</comment>
<evidence type="ECO:0000256" key="9">
    <source>
        <dbReference type="ARBA" id="ARBA00041075"/>
    </source>
</evidence>
<dbReference type="STRING" id="9597.ENSPPAP00000009601"/>
<keyword evidence="8 11" id="KW-0131">Cell cycle</keyword>
<evidence type="ECO:0000256" key="2">
    <source>
        <dbReference type="ARBA" id="ARBA00010520"/>
    </source>
</evidence>
<keyword evidence="14" id="KW-1185">Reference proteome</keyword>
<evidence type="ECO:0000256" key="12">
    <source>
        <dbReference type="SAM" id="MobiDB-lite"/>
    </source>
</evidence>
<keyword evidence="6 11" id="KW-0498">Mitosis</keyword>
<feature type="compositionally biased region" description="Low complexity" evidence="12">
    <location>
        <begin position="1"/>
        <end position="11"/>
    </location>
</feature>
<feature type="region of interest" description="Disordered" evidence="12">
    <location>
        <begin position="67"/>
        <end position="91"/>
    </location>
</feature>
<comment type="function">
    <text evidence="11">Protein phosphatase inhibitor that specifically inhibits protein phosphatase 2A (PP2A) during mitosis.</text>
</comment>
<evidence type="ECO:0000256" key="6">
    <source>
        <dbReference type="ARBA" id="ARBA00022776"/>
    </source>
</evidence>
<evidence type="ECO:0000256" key="7">
    <source>
        <dbReference type="ARBA" id="ARBA00023272"/>
    </source>
</evidence>
<keyword evidence="7 11" id="KW-0650">Protein phosphatase inhibitor</keyword>
<comment type="subcellular location">
    <subcellularLocation>
        <location evidence="1 11">Cytoplasm</location>
    </subcellularLocation>
</comment>
<evidence type="ECO:0000256" key="8">
    <source>
        <dbReference type="ARBA" id="ARBA00023306"/>
    </source>
</evidence>
<dbReference type="OMA" id="AKLKMRY"/>
<protein>
    <recommendedName>
        <fullName evidence="9">cAMP-regulated phosphoprotein 19</fullName>
    </recommendedName>
</protein>
<evidence type="ECO:0000313" key="14">
    <source>
        <dbReference type="Proteomes" id="UP000240080"/>
    </source>
</evidence>
<organism evidence="13 14">
    <name type="scientific">Pan paniscus</name>
    <name type="common">Pygmy chimpanzee</name>
    <name type="synonym">Bonobo</name>
    <dbReference type="NCBI Taxonomy" id="9597"/>
    <lineage>
        <taxon>Eukaryota</taxon>
        <taxon>Metazoa</taxon>
        <taxon>Chordata</taxon>
        <taxon>Craniata</taxon>
        <taxon>Vertebrata</taxon>
        <taxon>Euteleostomi</taxon>
        <taxon>Mammalia</taxon>
        <taxon>Eutheria</taxon>
        <taxon>Euarchontoglires</taxon>
        <taxon>Primates</taxon>
        <taxon>Haplorrhini</taxon>
        <taxon>Catarrhini</taxon>
        <taxon>Hominidae</taxon>
        <taxon>Pan</taxon>
    </lineage>
</organism>
<keyword evidence="5 11" id="KW-0132">Cell division</keyword>
<dbReference type="Ensembl" id="ENSPPAT00000032244.1">
    <property type="protein sequence ID" value="ENSPPAP00000009601.1"/>
    <property type="gene ID" value="ENSPPAG00000028037.1"/>
</dbReference>
<evidence type="ECO:0000256" key="1">
    <source>
        <dbReference type="ARBA" id="ARBA00004496"/>
    </source>
</evidence>
<dbReference type="PANTHER" id="PTHR10358:SF4">
    <property type="entry name" value="CAMP-REGULATED PHOSPHOPROTEIN 19"/>
    <property type="match status" value="1"/>
</dbReference>
<comment type="subunit">
    <text evidence="10">Interacts (when phosphorylated at Ser-62) with PPP2R2D. Interacts with SNCA. Interacts with PPP2R2A; the interaction is direct and this interaction inhibits PP2A activity.</text>
</comment>
<sequence length="91" mass="9925">MSVEVSEAASVEEQKEMEDTVTSPEKVEAAKLKKGQKYFDSGDYNMAKAKMKNEQLPTAALDKMEVTGDHIPTPEDLPQQKPSIVASKLAG</sequence>
<evidence type="ECO:0000256" key="4">
    <source>
        <dbReference type="ARBA" id="ARBA00022553"/>
    </source>
</evidence>
<evidence type="ECO:0000313" key="13">
    <source>
        <dbReference type="Ensembl" id="ENSPPAP00000009601.1"/>
    </source>
</evidence>
<dbReference type="InterPro" id="IPR006760">
    <property type="entry name" value="Endosulphine"/>
</dbReference>
<evidence type="ECO:0000256" key="3">
    <source>
        <dbReference type="ARBA" id="ARBA00022490"/>
    </source>
</evidence>
<reference evidence="13" key="2">
    <citation type="submission" date="2025-09" db="UniProtKB">
        <authorList>
            <consortium name="Ensembl"/>
        </authorList>
    </citation>
    <scope>IDENTIFICATION</scope>
</reference>
<dbReference type="GO" id="GO:0005737">
    <property type="term" value="C:cytoplasm"/>
    <property type="evidence" value="ECO:0007669"/>
    <property type="project" value="UniProtKB-SubCell"/>
</dbReference>
<dbReference type="PANTHER" id="PTHR10358">
    <property type="entry name" value="ENDOSULFINE"/>
    <property type="match status" value="1"/>
</dbReference>
<evidence type="ECO:0000256" key="11">
    <source>
        <dbReference type="RuleBase" id="RU363120"/>
    </source>
</evidence>
<evidence type="ECO:0000256" key="5">
    <source>
        <dbReference type="ARBA" id="ARBA00022618"/>
    </source>
</evidence>
<dbReference type="GeneTree" id="ENSGT00940000154555"/>
<accession>A0A2R8ZX95</accession>
<dbReference type="GO" id="GO:0004864">
    <property type="term" value="F:protein phosphatase inhibitor activity"/>
    <property type="evidence" value="ECO:0007669"/>
    <property type="project" value="UniProtKB-KW"/>
</dbReference>
<proteinExistence type="inferred from homology"/>
<evidence type="ECO:0000256" key="10">
    <source>
        <dbReference type="ARBA" id="ARBA00050002"/>
    </source>
</evidence>
<keyword evidence="3 11" id="KW-0963">Cytoplasm</keyword>
<dbReference type="Proteomes" id="UP000240080">
    <property type="component" value="Unplaced"/>
</dbReference>